<dbReference type="Gene3D" id="3.40.630.30">
    <property type="match status" value="1"/>
</dbReference>
<comment type="caution">
    <text evidence="4">The sequence shown here is derived from an EMBL/GenBank/DDBJ whole genome shotgun (WGS) entry which is preliminary data.</text>
</comment>
<evidence type="ECO:0000313" key="4">
    <source>
        <dbReference type="EMBL" id="MFD2115771.1"/>
    </source>
</evidence>
<name>A0ABW4YJ91_9BACL</name>
<dbReference type="Proteomes" id="UP001597362">
    <property type="component" value="Unassembled WGS sequence"/>
</dbReference>
<dbReference type="GO" id="GO:0016746">
    <property type="term" value="F:acyltransferase activity"/>
    <property type="evidence" value="ECO:0007669"/>
    <property type="project" value="UniProtKB-KW"/>
</dbReference>
<sequence length="151" mass="17630">MKIRMFSDNDLAGCVQLLISVFNEEPWNDNWTVEKAELYLMDFVNNPGFMGYIAENSTGVIGFLFGYRKRWWSADEFHVNEFCVKISEQRRGIGKELMKILEDDLVKQKIMNIVLLTNKGVPAMEFYERNGFTAVERIVFLAKSLEDQIDR</sequence>
<dbReference type="PROSITE" id="PS51186">
    <property type="entry name" value="GNAT"/>
    <property type="match status" value="1"/>
</dbReference>
<evidence type="ECO:0000313" key="5">
    <source>
        <dbReference type="Proteomes" id="UP001597362"/>
    </source>
</evidence>
<dbReference type="PANTHER" id="PTHR43800:SF1">
    <property type="entry name" value="PEPTIDYL-LYSINE N-ACETYLTRANSFERASE YJAB"/>
    <property type="match status" value="1"/>
</dbReference>
<keyword evidence="1 4" id="KW-0808">Transferase</keyword>
<dbReference type="PANTHER" id="PTHR43800">
    <property type="entry name" value="PEPTIDYL-LYSINE N-ACETYLTRANSFERASE YJAB"/>
    <property type="match status" value="1"/>
</dbReference>
<organism evidence="4 5">
    <name type="scientific">Paenibacillus yanchengensis</name>
    <dbReference type="NCBI Taxonomy" id="2035833"/>
    <lineage>
        <taxon>Bacteria</taxon>
        <taxon>Bacillati</taxon>
        <taxon>Bacillota</taxon>
        <taxon>Bacilli</taxon>
        <taxon>Bacillales</taxon>
        <taxon>Paenibacillaceae</taxon>
        <taxon>Paenibacillus</taxon>
    </lineage>
</organism>
<protein>
    <submittedName>
        <fullName evidence="4">GNAT family N-acetyltransferase</fullName>
        <ecNumber evidence="4">2.3.-.-</ecNumber>
    </submittedName>
</protein>
<dbReference type="InterPro" id="IPR016181">
    <property type="entry name" value="Acyl_CoA_acyltransferase"/>
</dbReference>
<dbReference type="CDD" id="cd04301">
    <property type="entry name" value="NAT_SF"/>
    <property type="match status" value="1"/>
</dbReference>
<dbReference type="EC" id="2.3.-.-" evidence="4"/>
<dbReference type="InterPro" id="IPR000182">
    <property type="entry name" value="GNAT_dom"/>
</dbReference>
<gene>
    <name evidence="4" type="ORF">ACFSJH_08520</name>
</gene>
<keyword evidence="2 4" id="KW-0012">Acyltransferase</keyword>
<keyword evidence="5" id="KW-1185">Reference proteome</keyword>
<evidence type="ECO:0000256" key="2">
    <source>
        <dbReference type="ARBA" id="ARBA00023315"/>
    </source>
</evidence>
<reference evidence="5" key="1">
    <citation type="journal article" date="2019" name="Int. J. Syst. Evol. Microbiol.">
        <title>The Global Catalogue of Microorganisms (GCM) 10K type strain sequencing project: providing services to taxonomists for standard genome sequencing and annotation.</title>
        <authorList>
            <consortium name="The Broad Institute Genomics Platform"/>
            <consortium name="The Broad Institute Genome Sequencing Center for Infectious Disease"/>
            <person name="Wu L."/>
            <person name="Ma J."/>
        </authorList>
    </citation>
    <scope>NUCLEOTIDE SEQUENCE [LARGE SCALE GENOMIC DNA]</scope>
    <source>
        <strain evidence="5">GH52</strain>
    </source>
</reference>
<dbReference type="EMBL" id="JBHUHO010000024">
    <property type="protein sequence ID" value="MFD2115771.1"/>
    <property type="molecule type" value="Genomic_DNA"/>
</dbReference>
<dbReference type="RefSeq" id="WP_377771257.1">
    <property type="nucleotide sequence ID" value="NZ_JBHUHO010000024.1"/>
</dbReference>
<feature type="domain" description="N-acetyltransferase" evidence="3">
    <location>
        <begin position="1"/>
        <end position="146"/>
    </location>
</feature>
<dbReference type="SUPFAM" id="SSF55729">
    <property type="entry name" value="Acyl-CoA N-acyltransferases (Nat)"/>
    <property type="match status" value="1"/>
</dbReference>
<dbReference type="Pfam" id="PF00583">
    <property type="entry name" value="Acetyltransf_1"/>
    <property type="match status" value="1"/>
</dbReference>
<evidence type="ECO:0000259" key="3">
    <source>
        <dbReference type="PROSITE" id="PS51186"/>
    </source>
</evidence>
<evidence type="ECO:0000256" key="1">
    <source>
        <dbReference type="ARBA" id="ARBA00022679"/>
    </source>
</evidence>
<proteinExistence type="predicted"/>
<accession>A0ABW4YJ91</accession>